<evidence type="ECO:0000256" key="2">
    <source>
        <dbReference type="ARBA" id="ARBA00008854"/>
    </source>
</evidence>
<evidence type="ECO:0000313" key="7">
    <source>
        <dbReference type="Proteomes" id="UP000832011"/>
    </source>
</evidence>
<organism evidence="6 7">
    <name type="scientific">Vitreoscilla massiliensis</name>
    <dbReference type="NCBI Taxonomy" id="1689272"/>
    <lineage>
        <taxon>Bacteria</taxon>
        <taxon>Pseudomonadati</taxon>
        <taxon>Pseudomonadota</taxon>
        <taxon>Betaproteobacteria</taxon>
        <taxon>Neisseriales</taxon>
        <taxon>Neisseriaceae</taxon>
        <taxon>Vitreoscilla</taxon>
    </lineage>
</organism>
<dbReference type="PANTHER" id="PTHR34478:SF2">
    <property type="entry name" value="MEMBRANE PROTEIN"/>
    <property type="match status" value="1"/>
</dbReference>
<evidence type="ECO:0000256" key="5">
    <source>
        <dbReference type="ARBA" id="ARBA00023136"/>
    </source>
</evidence>
<name>A0ABY4E640_9NEIS</name>
<accession>A0ABY4E640</accession>
<dbReference type="EMBL" id="CP091511">
    <property type="protein sequence ID" value="UOO91253.1"/>
    <property type="molecule type" value="Genomic_DNA"/>
</dbReference>
<dbReference type="PANTHER" id="PTHR34478">
    <property type="entry name" value="PROTEIN LEMA"/>
    <property type="match status" value="1"/>
</dbReference>
<dbReference type="InterPro" id="IPR007156">
    <property type="entry name" value="MamQ_LemA"/>
</dbReference>
<dbReference type="RefSeq" id="WP_234333060.1">
    <property type="nucleotide sequence ID" value="NZ_CABKVG010000009.1"/>
</dbReference>
<keyword evidence="5" id="KW-0472">Membrane</keyword>
<keyword evidence="7" id="KW-1185">Reference proteome</keyword>
<evidence type="ECO:0000313" key="6">
    <source>
        <dbReference type="EMBL" id="UOO91253.1"/>
    </source>
</evidence>
<dbReference type="Pfam" id="PF04011">
    <property type="entry name" value="LemA"/>
    <property type="match status" value="1"/>
</dbReference>
<sequence>MWVLMLVLMLILMLILVGLLVLGSQRFRRLQAQNHAVWLQVEAQLYRRYDWVPLWVQTAKCILKKELSALKAVIEARQAAQRALKNIKQQPEHSRAMQEWLRAEAHFTQCLRDLRTLVQTTPELRNHPDLLALRADLLLIEQDLSLSCQQYNHSAGFYNQYKHGFPSNVAALALGHTQDALLLPLEATIAFEPRSA</sequence>
<evidence type="ECO:0000256" key="1">
    <source>
        <dbReference type="ARBA" id="ARBA00004167"/>
    </source>
</evidence>
<comment type="similarity">
    <text evidence="2">Belongs to the LemA family.</text>
</comment>
<proteinExistence type="inferred from homology"/>
<evidence type="ECO:0000256" key="3">
    <source>
        <dbReference type="ARBA" id="ARBA00022692"/>
    </source>
</evidence>
<comment type="subcellular location">
    <subcellularLocation>
        <location evidence="1">Membrane</location>
        <topology evidence="1">Single-pass membrane protein</topology>
    </subcellularLocation>
</comment>
<keyword evidence="3" id="KW-0812">Transmembrane</keyword>
<dbReference type="SUPFAM" id="SSF140478">
    <property type="entry name" value="LemA-like"/>
    <property type="match status" value="1"/>
</dbReference>
<keyword evidence="4" id="KW-1133">Transmembrane helix</keyword>
<gene>
    <name evidence="6" type="ORF">LVJ82_10280</name>
</gene>
<dbReference type="InterPro" id="IPR023353">
    <property type="entry name" value="LemA-like_dom_sf"/>
</dbReference>
<reference evidence="6 7" key="1">
    <citation type="journal article" date="2022" name="Res Sq">
        <title>Evolution of multicellular longitudinally dividing oral cavity symbionts (Neisseriaceae).</title>
        <authorList>
            <person name="Nyongesa S."/>
            <person name="Weber P."/>
            <person name="Bernet E."/>
            <person name="Pullido F."/>
            <person name="Nieckarz M."/>
            <person name="Delaby M."/>
            <person name="Nieves C."/>
            <person name="Viehboeck T."/>
            <person name="Krause N."/>
            <person name="Rivera-Millot A."/>
            <person name="Nakamura A."/>
            <person name="Vischer N."/>
            <person name="VanNieuwenhze M."/>
            <person name="Brun Y."/>
            <person name="Cava F."/>
            <person name="Bulgheresi S."/>
            <person name="Veyrier F."/>
        </authorList>
    </citation>
    <scope>NUCLEOTIDE SEQUENCE [LARGE SCALE GENOMIC DNA]</scope>
    <source>
        <strain evidence="6 7">SN4</strain>
    </source>
</reference>
<protein>
    <submittedName>
        <fullName evidence="6">LemA family protein</fullName>
    </submittedName>
</protein>
<evidence type="ECO:0000256" key="4">
    <source>
        <dbReference type="ARBA" id="ARBA00022989"/>
    </source>
</evidence>
<dbReference type="Proteomes" id="UP000832011">
    <property type="component" value="Chromosome"/>
</dbReference>
<dbReference type="Gene3D" id="1.20.1440.20">
    <property type="entry name" value="LemA-like domain"/>
    <property type="match status" value="1"/>
</dbReference>